<dbReference type="SMART" id="SM00418">
    <property type="entry name" value="HTH_ARSR"/>
    <property type="match status" value="1"/>
</dbReference>
<dbReference type="PANTHER" id="PTHR33154:SF15">
    <property type="entry name" value="REGULATORY PROTEIN ARSR"/>
    <property type="match status" value="1"/>
</dbReference>
<keyword evidence="3" id="KW-0804">Transcription</keyword>
<accession>A0A0T6LP16</accession>
<evidence type="ECO:0000313" key="5">
    <source>
        <dbReference type="EMBL" id="KRV47716.1"/>
    </source>
</evidence>
<dbReference type="Proteomes" id="UP000050867">
    <property type="component" value="Unassembled WGS sequence"/>
</dbReference>
<feature type="domain" description="HTH arsR-type" evidence="4">
    <location>
        <begin position="13"/>
        <end position="97"/>
    </location>
</feature>
<dbReference type="eggNOG" id="COG0640">
    <property type="taxonomic scope" value="Bacteria"/>
</dbReference>
<dbReference type="InterPro" id="IPR011991">
    <property type="entry name" value="ArsR-like_HTH"/>
</dbReference>
<keyword evidence="1" id="KW-0805">Transcription regulation</keyword>
<dbReference type="STRING" id="76728.AQ490_04850"/>
<dbReference type="GO" id="GO:0003700">
    <property type="term" value="F:DNA-binding transcription factor activity"/>
    <property type="evidence" value="ECO:0007669"/>
    <property type="project" value="InterPro"/>
</dbReference>
<evidence type="ECO:0000256" key="2">
    <source>
        <dbReference type="ARBA" id="ARBA00023125"/>
    </source>
</evidence>
<dbReference type="InterPro" id="IPR036390">
    <property type="entry name" value="WH_DNA-bd_sf"/>
</dbReference>
<proteinExistence type="predicted"/>
<evidence type="ECO:0000256" key="1">
    <source>
        <dbReference type="ARBA" id="ARBA00023015"/>
    </source>
</evidence>
<reference evidence="5 6" key="1">
    <citation type="submission" date="2015-10" db="EMBL/GenBank/DDBJ databases">
        <title>Draft genome sequence of pyrrolomycin-producing Streptomyces vitaminophilus.</title>
        <authorList>
            <person name="Graham D.E."/>
            <person name="Mahan K.M."/>
            <person name="Klingeman D.M."/>
            <person name="Hettich R.L."/>
            <person name="Parry R.J."/>
        </authorList>
    </citation>
    <scope>NUCLEOTIDE SEQUENCE [LARGE SCALE GENOMIC DNA]</scope>
    <source>
        <strain evidence="5 6">ATCC 31673</strain>
    </source>
</reference>
<gene>
    <name evidence="5" type="ORF">AQ490_04850</name>
</gene>
<dbReference type="PANTHER" id="PTHR33154">
    <property type="entry name" value="TRANSCRIPTIONAL REGULATOR, ARSR FAMILY"/>
    <property type="match status" value="1"/>
</dbReference>
<comment type="caution">
    <text evidence="5">The sequence shown here is derived from an EMBL/GenBank/DDBJ whole genome shotgun (WGS) entry which is preliminary data.</text>
</comment>
<keyword evidence="6" id="KW-1185">Reference proteome</keyword>
<evidence type="ECO:0000313" key="6">
    <source>
        <dbReference type="Proteomes" id="UP000050867"/>
    </source>
</evidence>
<dbReference type="InterPro" id="IPR001845">
    <property type="entry name" value="HTH_ArsR_DNA-bd_dom"/>
</dbReference>
<dbReference type="EMBL" id="LLZU01000035">
    <property type="protein sequence ID" value="KRV47716.1"/>
    <property type="molecule type" value="Genomic_DNA"/>
</dbReference>
<dbReference type="SUPFAM" id="SSF46785">
    <property type="entry name" value="Winged helix' DNA-binding domain"/>
    <property type="match status" value="1"/>
</dbReference>
<dbReference type="GO" id="GO:0003677">
    <property type="term" value="F:DNA binding"/>
    <property type="evidence" value="ECO:0007669"/>
    <property type="project" value="UniProtKB-KW"/>
</dbReference>
<dbReference type="InterPro" id="IPR036388">
    <property type="entry name" value="WH-like_DNA-bd_sf"/>
</dbReference>
<protein>
    <submittedName>
        <fullName evidence="5">ArsR family transcriptional regulator</fullName>
    </submittedName>
</protein>
<keyword evidence="2" id="KW-0238">DNA-binding</keyword>
<dbReference type="AlphaFoldDB" id="A0A0T6LP16"/>
<dbReference type="InterPro" id="IPR051081">
    <property type="entry name" value="HTH_MetalResp_TranReg"/>
</dbReference>
<evidence type="ECO:0000256" key="3">
    <source>
        <dbReference type="ARBA" id="ARBA00023163"/>
    </source>
</evidence>
<dbReference type="OrthoDB" id="7945987at2"/>
<organism evidence="5 6">
    <name type="scientific">Wenjunlia vitaminophila</name>
    <name type="common">Streptomyces vitaminophilus</name>
    <dbReference type="NCBI Taxonomy" id="76728"/>
    <lineage>
        <taxon>Bacteria</taxon>
        <taxon>Bacillati</taxon>
        <taxon>Actinomycetota</taxon>
        <taxon>Actinomycetes</taxon>
        <taxon>Kitasatosporales</taxon>
        <taxon>Streptomycetaceae</taxon>
        <taxon>Wenjunlia</taxon>
    </lineage>
</organism>
<dbReference type="Pfam" id="PF12840">
    <property type="entry name" value="HTH_20"/>
    <property type="match status" value="1"/>
</dbReference>
<dbReference type="Gene3D" id="1.10.10.10">
    <property type="entry name" value="Winged helix-like DNA-binding domain superfamily/Winged helix DNA-binding domain"/>
    <property type="match status" value="1"/>
</dbReference>
<dbReference type="RefSeq" id="WP_018383923.1">
    <property type="nucleotide sequence ID" value="NZ_LLZU01000035.1"/>
</dbReference>
<evidence type="ECO:0000259" key="4">
    <source>
        <dbReference type="SMART" id="SM00418"/>
    </source>
</evidence>
<dbReference type="CDD" id="cd00090">
    <property type="entry name" value="HTH_ARSR"/>
    <property type="match status" value="1"/>
</dbReference>
<sequence length="194" mass="21825">MSDERRVVRLDPRNLRGLAHPLRIRLLGALRENGPATASKLAQQLGESSGATSYHLRQLAAHGFVEEDRERGRGRERWWRSAHEGTQLDAVAELVRNPETRGAVDLLLHELATIHAQRLATAIGEMHRLSPEWLAASNISDFRLRLTAEEAGRMAREMSELVERWRRQPGEAVPEDAEPVVVQVHSFPVSEPDS</sequence>
<name>A0A0T6LP16_WENVI</name>